<organism evidence="3 4">
    <name type="scientific">Salvelinus namaycush</name>
    <name type="common">Lake trout</name>
    <name type="synonym">Salmo namaycush</name>
    <dbReference type="NCBI Taxonomy" id="8040"/>
    <lineage>
        <taxon>Eukaryota</taxon>
        <taxon>Metazoa</taxon>
        <taxon>Chordata</taxon>
        <taxon>Craniata</taxon>
        <taxon>Vertebrata</taxon>
        <taxon>Euteleostomi</taxon>
        <taxon>Actinopterygii</taxon>
        <taxon>Neopterygii</taxon>
        <taxon>Teleostei</taxon>
        <taxon>Protacanthopterygii</taxon>
        <taxon>Salmoniformes</taxon>
        <taxon>Salmonidae</taxon>
        <taxon>Salmoninae</taxon>
        <taxon>Salvelinus</taxon>
    </lineage>
</organism>
<sequence>MLSCHHGYHGNEISRLPDTLFTSLSNLVWLDLRNNQITSLPAKIGLHRCLKTLLLEGNPITELPLELGNVITLKALSLRHCPITFPPQEVVGQGLQCILQYLRSAMAERPVSVRNSLPDMPPVEKLQLTELVKSSLDLCEEVVDEDELQRFRELRQKMSQMDRDEFGYALPISRLPRAAEGDRGHKTYPLPVIKRKKEITRGNIFPELPPFDMQYWKKSEERRLAAMKELKEKQAILEQRRK</sequence>
<keyword evidence="3" id="KW-1185">Reference proteome</keyword>
<keyword evidence="1" id="KW-0433">Leucine-rich repeat</keyword>
<dbReference type="Proteomes" id="UP000808372">
    <property type="component" value="Chromosome 22"/>
</dbReference>
<dbReference type="InterPro" id="IPR001611">
    <property type="entry name" value="Leu-rich_rpt"/>
</dbReference>
<reference evidence="4" key="1">
    <citation type="submission" date="2025-08" db="UniProtKB">
        <authorList>
            <consortium name="RefSeq"/>
        </authorList>
    </citation>
    <scope>IDENTIFICATION</scope>
    <source>
        <tissue evidence="4">White muscle</tissue>
    </source>
</reference>
<dbReference type="Pfam" id="PF13855">
    <property type="entry name" value="LRR_8"/>
    <property type="match status" value="1"/>
</dbReference>
<dbReference type="KEGG" id="snh:120017395"/>
<dbReference type="PROSITE" id="PS51450">
    <property type="entry name" value="LRR"/>
    <property type="match status" value="1"/>
</dbReference>
<dbReference type="PANTHER" id="PTHR48051">
    <property type="match status" value="1"/>
</dbReference>
<dbReference type="SUPFAM" id="SSF52058">
    <property type="entry name" value="L domain-like"/>
    <property type="match status" value="1"/>
</dbReference>
<dbReference type="SMART" id="SM00369">
    <property type="entry name" value="LRR_TYP"/>
    <property type="match status" value="2"/>
</dbReference>
<dbReference type="InterPro" id="IPR032675">
    <property type="entry name" value="LRR_dom_sf"/>
</dbReference>
<evidence type="ECO:0000313" key="3">
    <source>
        <dbReference type="Proteomes" id="UP000808372"/>
    </source>
</evidence>
<dbReference type="GO" id="GO:0005737">
    <property type="term" value="C:cytoplasm"/>
    <property type="evidence" value="ECO:0007669"/>
    <property type="project" value="TreeGrafter"/>
</dbReference>
<dbReference type="Gene3D" id="3.80.10.10">
    <property type="entry name" value="Ribonuclease Inhibitor"/>
    <property type="match status" value="1"/>
</dbReference>
<gene>
    <name evidence="4" type="primary">LOC120017395</name>
</gene>
<dbReference type="RefSeq" id="XP_038816072.1">
    <property type="nucleotide sequence ID" value="XM_038960144.1"/>
</dbReference>
<dbReference type="InterPro" id="IPR050216">
    <property type="entry name" value="LRR_domain-containing"/>
</dbReference>
<dbReference type="InterPro" id="IPR003591">
    <property type="entry name" value="Leu-rich_rpt_typical-subtyp"/>
</dbReference>
<evidence type="ECO:0000256" key="2">
    <source>
        <dbReference type="ARBA" id="ARBA00022737"/>
    </source>
</evidence>
<name>A0A8U0P0L7_SALNM</name>
<dbReference type="AlphaFoldDB" id="A0A8U0P0L7"/>
<proteinExistence type="predicted"/>
<protein>
    <submittedName>
        <fullName evidence="4">Leucine-rich repeat-containing protein 27-like</fullName>
    </submittedName>
</protein>
<evidence type="ECO:0000313" key="4">
    <source>
        <dbReference type="RefSeq" id="XP_038816072.1"/>
    </source>
</evidence>
<dbReference type="GeneID" id="120017395"/>
<keyword evidence="2" id="KW-0677">Repeat</keyword>
<accession>A0A8U0P0L7</accession>
<evidence type="ECO:0000256" key="1">
    <source>
        <dbReference type="ARBA" id="ARBA00022614"/>
    </source>
</evidence>
<dbReference type="PANTHER" id="PTHR48051:SF35">
    <property type="entry name" value="LEUCINE-RICH REPEAT-CONTAINING PROTEIN 27"/>
    <property type="match status" value="1"/>
</dbReference>